<evidence type="ECO:0000256" key="1">
    <source>
        <dbReference type="SAM" id="MobiDB-lite"/>
    </source>
</evidence>
<keyword evidence="2" id="KW-0472">Membrane</keyword>
<evidence type="ECO:0008006" key="5">
    <source>
        <dbReference type="Google" id="ProtNLM"/>
    </source>
</evidence>
<sequence>MTCQEHPDSDGGKNLTTGGAGRARVGDPRKRVTEVGQFSLVAVDRWDHRQCRSSGDSSAIGLESVRFRPDEEKGKGWVLEEADRESVCLLTPDPPSLTAPTRLLNSSCSLKKTLQCSCSFRGTPMPSVQWWVGGTPVAMNHTGFRVTSTTLGPWANSTIHLTKLPETGTSLLCEGRNPEGTHALTILLKSGDGGGAPCGWGRGGGPWGLGRQLGGPRGEPLLMSSLPPGRSPLVAQTFMKGLIRGVFYGAIGVTLLFLCLVPLM</sequence>
<organism evidence="3 4">
    <name type="scientific">Bos mutus</name>
    <name type="common">wild yak</name>
    <dbReference type="NCBI Taxonomy" id="72004"/>
    <lineage>
        <taxon>Eukaryota</taxon>
        <taxon>Metazoa</taxon>
        <taxon>Chordata</taxon>
        <taxon>Craniata</taxon>
        <taxon>Vertebrata</taxon>
        <taxon>Euteleostomi</taxon>
        <taxon>Mammalia</taxon>
        <taxon>Eutheria</taxon>
        <taxon>Laurasiatheria</taxon>
        <taxon>Artiodactyla</taxon>
        <taxon>Ruminantia</taxon>
        <taxon>Pecora</taxon>
        <taxon>Bovidae</taxon>
        <taxon>Bovinae</taxon>
        <taxon>Bos</taxon>
    </lineage>
</organism>
<reference evidence="3" key="1">
    <citation type="submission" date="2019-10" db="EMBL/GenBank/DDBJ databases">
        <title>The sequence and de novo assembly of the wild yak genome.</title>
        <authorList>
            <person name="Liu Y."/>
        </authorList>
    </citation>
    <scope>NUCLEOTIDE SEQUENCE [LARGE SCALE GENOMIC DNA]</scope>
    <source>
        <strain evidence="3">WY2019</strain>
    </source>
</reference>
<dbReference type="Gene3D" id="2.60.40.10">
    <property type="entry name" value="Immunoglobulins"/>
    <property type="match status" value="1"/>
</dbReference>
<proteinExistence type="predicted"/>
<dbReference type="InterPro" id="IPR013783">
    <property type="entry name" value="Ig-like_fold"/>
</dbReference>
<name>A0A6B0S9Y6_9CETA</name>
<dbReference type="EMBL" id="VBQZ03000282">
    <property type="protein sequence ID" value="MXQ98771.1"/>
    <property type="molecule type" value="Genomic_DNA"/>
</dbReference>
<keyword evidence="4" id="KW-1185">Reference proteome</keyword>
<keyword evidence="2" id="KW-1133">Transmembrane helix</keyword>
<evidence type="ECO:0000313" key="4">
    <source>
        <dbReference type="Proteomes" id="UP000322234"/>
    </source>
</evidence>
<feature type="region of interest" description="Disordered" evidence="1">
    <location>
        <begin position="1"/>
        <end position="29"/>
    </location>
</feature>
<evidence type="ECO:0000256" key="2">
    <source>
        <dbReference type="SAM" id="Phobius"/>
    </source>
</evidence>
<accession>A0A6B0S9Y6</accession>
<dbReference type="Proteomes" id="UP000322234">
    <property type="component" value="Unassembled WGS sequence"/>
</dbReference>
<comment type="caution">
    <text evidence="3">The sequence shown here is derived from an EMBL/GenBank/DDBJ whole genome shotgun (WGS) entry which is preliminary data.</text>
</comment>
<protein>
    <recommendedName>
        <fullName evidence="5">Ig-like domain-containing protein</fullName>
    </recommendedName>
</protein>
<gene>
    <name evidence="3" type="ORF">E5288_WYG021849</name>
</gene>
<dbReference type="CDD" id="cd00096">
    <property type="entry name" value="Ig"/>
    <property type="match status" value="1"/>
</dbReference>
<dbReference type="AlphaFoldDB" id="A0A6B0S9Y6"/>
<dbReference type="InterPro" id="IPR036179">
    <property type="entry name" value="Ig-like_dom_sf"/>
</dbReference>
<feature type="compositionally biased region" description="Basic and acidic residues" evidence="1">
    <location>
        <begin position="1"/>
        <end position="11"/>
    </location>
</feature>
<keyword evidence="2" id="KW-0812">Transmembrane</keyword>
<evidence type="ECO:0000313" key="3">
    <source>
        <dbReference type="EMBL" id="MXQ98771.1"/>
    </source>
</evidence>
<dbReference type="SUPFAM" id="SSF48726">
    <property type="entry name" value="Immunoglobulin"/>
    <property type="match status" value="1"/>
</dbReference>
<feature type="transmembrane region" description="Helical" evidence="2">
    <location>
        <begin position="245"/>
        <end position="263"/>
    </location>
</feature>